<keyword evidence="1" id="KW-0614">Plasmid</keyword>
<evidence type="ECO:0000313" key="1">
    <source>
        <dbReference type="EMBL" id="QID23700.1"/>
    </source>
</evidence>
<proteinExistence type="predicted"/>
<geneLocation type="plasmid" evidence="1">
    <name>pKP-13-14-NDM-9</name>
</geneLocation>
<dbReference type="PIRSF" id="PIRSF037181">
    <property type="entry name" value="DGC"/>
    <property type="match status" value="1"/>
</dbReference>
<dbReference type="Pfam" id="PF08859">
    <property type="entry name" value="DGC"/>
    <property type="match status" value="1"/>
</dbReference>
<dbReference type="EMBL" id="MN175386">
    <property type="protein sequence ID" value="QID23700.1"/>
    <property type="molecule type" value="Genomic_DNA"/>
</dbReference>
<accession>A0A6G6ANG9</accession>
<dbReference type="RefSeq" id="WP_011222060.1">
    <property type="nucleotide sequence ID" value="NZ_CP043598.1"/>
</dbReference>
<reference evidence="1" key="1">
    <citation type="submission" date="2019-07" db="EMBL/GenBank/DDBJ databases">
        <authorList>
            <person name="Cheng J."/>
        </authorList>
    </citation>
    <scope>NUCLEOTIDE SEQUENCE</scope>
    <source>
        <strain evidence="1">KP-13-14</strain>
        <plasmid evidence="1">pKP-13-14-NDM-9</plasmid>
    </source>
</reference>
<protein>
    <recommendedName>
        <fullName evidence="2">Zinc-binding protein</fullName>
    </recommendedName>
</protein>
<dbReference type="InterPro" id="IPR014958">
    <property type="entry name" value="DGC"/>
</dbReference>
<dbReference type="AlphaFoldDB" id="A0A6G6ANG9"/>
<organism evidence="1">
    <name type="scientific">Klebsiella pneumoniae</name>
    <dbReference type="NCBI Taxonomy" id="573"/>
    <lineage>
        <taxon>Bacteria</taxon>
        <taxon>Pseudomonadati</taxon>
        <taxon>Pseudomonadota</taxon>
        <taxon>Gammaproteobacteria</taxon>
        <taxon>Enterobacterales</taxon>
        <taxon>Enterobacteriaceae</taxon>
        <taxon>Klebsiella/Raoultella group</taxon>
        <taxon>Klebsiella</taxon>
        <taxon>Klebsiella pneumoniae complex</taxon>
    </lineage>
</organism>
<name>A0A6G6ANG9_KLEPN</name>
<sequence length="135" mass="14305">MNKNGLAFPLVYSCSGCSSAAQMANYLALQLDRQGEAEMSCIAGVGGNVKNLVRLAKSGRPILALDGCPLECVKNCLAVHNVVPAQHIMLNELGVKKRQQTDFDLDEANALLIKIAEIAHSLPIMETAGSGTPIN</sequence>
<evidence type="ECO:0008006" key="2">
    <source>
        <dbReference type="Google" id="ProtNLM"/>
    </source>
</evidence>